<keyword evidence="3" id="KW-1185">Reference proteome</keyword>
<sequence length="59" mass="6452">RARAPLLPRGNAPPPPTPRKRRRSDFSAASASSDARKKEPCWRPGSPRSETFLGGLLRA</sequence>
<feature type="compositionally biased region" description="Low complexity" evidence="1">
    <location>
        <begin position="1"/>
        <end position="10"/>
    </location>
</feature>
<reference evidence="2" key="1">
    <citation type="submission" date="2022-12" db="EMBL/GenBank/DDBJ databases">
        <authorList>
            <person name="Alioto T."/>
            <person name="Alioto T."/>
            <person name="Gomez Garrido J."/>
        </authorList>
    </citation>
    <scope>NUCLEOTIDE SEQUENCE</scope>
</reference>
<accession>A0AA35NTV3</accession>
<dbReference type="EMBL" id="OX395126">
    <property type="protein sequence ID" value="CAI5763494.1"/>
    <property type="molecule type" value="Genomic_DNA"/>
</dbReference>
<protein>
    <submittedName>
        <fullName evidence="2">Uncharacterized protein</fullName>
    </submittedName>
</protein>
<evidence type="ECO:0000313" key="3">
    <source>
        <dbReference type="Proteomes" id="UP001178461"/>
    </source>
</evidence>
<feature type="region of interest" description="Disordered" evidence="1">
    <location>
        <begin position="1"/>
        <end position="59"/>
    </location>
</feature>
<evidence type="ECO:0000313" key="2">
    <source>
        <dbReference type="EMBL" id="CAI5763494.1"/>
    </source>
</evidence>
<feature type="non-terminal residue" evidence="2">
    <location>
        <position position="1"/>
    </location>
</feature>
<name>A0AA35NTV3_9SAUR</name>
<gene>
    <name evidence="2" type="ORF">PODLI_1B033258</name>
</gene>
<organism evidence="2 3">
    <name type="scientific">Podarcis lilfordi</name>
    <name type="common">Lilford's wall lizard</name>
    <dbReference type="NCBI Taxonomy" id="74358"/>
    <lineage>
        <taxon>Eukaryota</taxon>
        <taxon>Metazoa</taxon>
        <taxon>Chordata</taxon>
        <taxon>Craniata</taxon>
        <taxon>Vertebrata</taxon>
        <taxon>Euteleostomi</taxon>
        <taxon>Lepidosauria</taxon>
        <taxon>Squamata</taxon>
        <taxon>Bifurcata</taxon>
        <taxon>Unidentata</taxon>
        <taxon>Episquamata</taxon>
        <taxon>Laterata</taxon>
        <taxon>Lacertibaenia</taxon>
        <taxon>Lacertidae</taxon>
        <taxon>Podarcis</taxon>
    </lineage>
</organism>
<dbReference type="AlphaFoldDB" id="A0AA35NTV3"/>
<dbReference type="Proteomes" id="UP001178461">
    <property type="component" value="Chromosome 1"/>
</dbReference>
<feature type="non-terminal residue" evidence="2">
    <location>
        <position position="59"/>
    </location>
</feature>
<evidence type="ECO:0000256" key="1">
    <source>
        <dbReference type="SAM" id="MobiDB-lite"/>
    </source>
</evidence>
<proteinExistence type="predicted"/>